<name>A0A7S1BSR5_9STRA</name>
<gene>
    <name evidence="1" type="ORF">CHYS00102_LOCUS24121</name>
</gene>
<proteinExistence type="predicted"/>
<sequence length="273" mass="29392">MPSKPFAGFSPPPKLILSPAGMTQILVENQHRPRHDPAVEDLQNIARAAVQIAVDVRERQRPPLPHGPLQKRRYRILEQPLVKVHVPLHVRRNVPPGAVAPRRLVPPRLRQPGEGVEPVDLHRLGQHLLEHPEGAAGGHAELRHDAVLGDEVRGGGDGQGEHVARAAVEVELGSLAVAHVPADVSPGVDEAGAARPSSSQSLEELRGLLVLSRSFECHGEMETYDSHSGSQSVGLAIVRYGLVERAPGGFKRRADAIVRDGGRKGICFGSLLI</sequence>
<protein>
    <submittedName>
        <fullName evidence="1">Uncharacterized protein</fullName>
    </submittedName>
</protein>
<organism evidence="1">
    <name type="scientific">Corethron hystrix</name>
    <dbReference type="NCBI Taxonomy" id="216773"/>
    <lineage>
        <taxon>Eukaryota</taxon>
        <taxon>Sar</taxon>
        <taxon>Stramenopiles</taxon>
        <taxon>Ochrophyta</taxon>
        <taxon>Bacillariophyta</taxon>
        <taxon>Coscinodiscophyceae</taxon>
        <taxon>Corethrophycidae</taxon>
        <taxon>Corethrales</taxon>
        <taxon>Corethraceae</taxon>
        <taxon>Corethron</taxon>
    </lineage>
</organism>
<reference evidence="1" key="1">
    <citation type="submission" date="2021-01" db="EMBL/GenBank/DDBJ databases">
        <authorList>
            <person name="Corre E."/>
            <person name="Pelletier E."/>
            <person name="Niang G."/>
            <person name="Scheremetjew M."/>
            <person name="Finn R."/>
            <person name="Kale V."/>
            <person name="Holt S."/>
            <person name="Cochrane G."/>
            <person name="Meng A."/>
            <person name="Brown T."/>
            <person name="Cohen L."/>
        </authorList>
    </citation>
    <scope>NUCLEOTIDE SEQUENCE</scope>
    <source>
        <strain evidence="1">308</strain>
    </source>
</reference>
<dbReference type="EMBL" id="HBFR01033088">
    <property type="protein sequence ID" value="CAD8896907.1"/>
    <property type="molecule type" value="Transcribed_RNA"/>
</dbReference>
<evidence type="ECO:0000313" key="1">
    <source>
        <dbReference type="EMBL" id="CAD8896907.1"/>
    </source>
</evidence>
<dbReference type="AlphaFoldDB" id="A0A7S1BSR5"/>
<accession>A0A7S1BSR5</accession>